<keyword evidence="1" id="KW-0472">Membrane</keyword>
<feature type="transmembrane region" description="Helical" evidence="1">
    <location>
        <begin position="216"/>
        <end position="239"/>
    </location>
</feature>
<feature type="transmembrane region" description="Helical" evidence="1">
    <location>
        <begin position="104"/>
        <end position="124"/>
    </location>
</feature>
<comment type="caution">
    <text evidence="3">The sequence shown here is derived from an EMBL/GenBank/DDBJ whole genome shotgun (WGS) entry which is preliminary data.</text>
</comment>
<organism evidence="3 4">
    <name type="scientific">Streptomyces griseomycini</name>
    <dbReference type="NCBI Taxonomy" id="66895"/>
    <lineage>
        <taxon>Bacteria</taxon>
        <taxon>Bacillati</taxon>
        <taxon>Actinomycetota</taxon>
        <taxon>Actinomycetes</taxon>
        <taxon>Kitasatosporales</taxon>
        <taxon>Streptomycetaceae</taxon>
        <taxon>Streptomyces</taxon>
    </lineage>
</organism>
<feature type="transmembrane region" description="Helical" evidence="1">
    <location>
        <begin position="176"/>
        <end position="196"/>
    </location>
</feature>
<evidence type="ECO:0000256" key="1">
    <source>
        <dbReference type="SAM" id="Phobius"/>
    </source>
</evidence>
<keyword evidence="1" id="KW-0812">Transmembrane</keyword>
<dbReference type="AlphaFoldDB" id="A0A7W7VA42"/>
<dbReference type="EMBL" id="JACHJI010000017">
    <property type="protein sequence ID" value="MBB4902611.1"/>
    <property type="molecule type" value="Genomic_DNA"/>
</dbReference>
<protein>
    <recommendedName>
        <fullName evidence="2">DUF6545 domain-containing protein</fullName>
    </recommendedName>
</protein>
<dbReference type="Proteomes" id="UP000579523">
    <property type="component" value="Unassembled WGS sequence"/>
</dbReference>
<proteinExistence type="predicted"/>
<evidence type="ECO:0000259" key="2">
    <source>
        <dbReference type="Pfam" id="PF20182"/>
    </source>
</evidence>
<evidence type="ECO:0000313" key="4">
    <source>
        <dbReference type="Proteomes" id="UP000579523"/>
    </source>
</evidence>
<feature type="transmembrane region" description="Helical" evidence="1">
    <location>
        <begin position="6"/>
        <end position="26"/>
    </location>
</feature>
<dbReference type="InterPro" id="IPR050039">
    <property type="entry name" value="MAB_1171c-like"/>
</dbReference>
<reference evidence="3 4" key="1">
    <citation type="submission" date="2020-08" db="EMBL/GenBank/DDBJ databases">
        <title>Genomic Encyclopedia of Type Strains, Phase III (KMG-III): the genomes of soil and plant-associated and newly described type strains.</title>
        <authorList>
            <person name="Whitman W."/>
        </authorList>
    </citation>
    <scope>NUCLEOTIDE SEQUENCE [LARGE SCALE GENOMIC DNA]</scope>
    <source>
        <strain evidence="3 4">CECT 3273</strain>
    </source>
</reference>
<dbReference type="NCBIfam" id="NF042915">
    <property type="entry name" value="MAB_1171c_fam"/>
    <property type="match status" value="1"/>
</dbReference>
<keyword evidence="1" id="KW-1133">Transmembrane helix</keyword>
<feature type="transmembrane region" description="Helical" evidence="1">
    <location>
        <begin position="38"/>
        <end position="59"/>
    </location>
</feature>
<sequence>MSMSTWFWTIAVALGIGLCYKLPSVLRGGRNPLARQAAGLLFAACGVFFFAAPSTIAAVNRYTGITNFAAPWVYSLLTGFSASCLLLIVKWRGGTPESLRRTTWWVYGSYATLIAALWTCFALSDHSVERLRDLDTYYATTPWMREMIVLYLLGHTGAVLVTSALLWTWESRVRGTGWLHAGVVLLSVGYVMNLAYDITKLAAVIARWTGRTDFDWLSTDLAPPIAGIAGILVALGFIVPHAGERMVQRTAARREYRALAPLARLLQPVPAASAPVALGRFAPLELRLTQRRTFVRDAMRLLQPYMDAAQYDQAEQAYREGGAKPAKAKALAGAATVTAAVARLQAGDDRMREQSARPPIDSISDLVSISRAIRRLPKDHAVRWAAASPERSVTS</sequence>
<dbReference type="Pfam" id="PF20182">
    <property type="entry name" value="DUF6545"/>
    <property type="match status" value="1"/>
</dbReference>
<feature type="transmembrane region" description="Helical" evidence="1">
    <location>
        <begin position="148"/>
        <end position="169"/>
    </location>
</feature>
<feature type="transmembrane region" description="Helical" evidence="1">
    <location>
        <begin position="71"/>
        <end position="92"/>
    </location>
</feature>
<name>A0A7W7VA42_9ACTN</name>
<accession>A0A7W7VA42</accession>
<evidence type="ECO:0000313" key="3">
    <source>
        <dbReference type="EMBL" id="MBB4902611.1"/>
    </source>
</evidence>
<feature type="domain" description="DUF6545" evidence="2">
    <location>
        <begin position="251"/>
        <end position="372"/>
    </location>
</feature>
<gene>
    <name evidence="3" type="ORF">FHS37_006708</name>
</gene>
<dbReference type="InterPro" id="IPR046675">
    <property type="entry name" value="DUF6545"/>
</dbReference>
<keyword evidence="4" id="KW-1185">Reference proteome</keyword>